<dbReference type="InterPro" id="IPR019821">
    <property type="entry name" value="Kinesin_motor_CS"/>
</dbReference>
<feature type="region of interest" description="Disordered" evidence="7">
    <location>
        <begin position="832"/>
        <end position="851"/>
    </location>
</feature>
<evidence type="ECO:0000256" key="4">
    <source>
        <dbReference type="ARBA" id="ARBA00023175"/>
    </source>
</evidence>
<sequence length="1050" mass="114114">MYTVVQFVQMKKPSKLDPYADQSELRKVRSRLNAAQSAQSAESITPISTRSRDVDTLKINATMSTNAGTSKLARPTPFTPKRPVGAGTSMERLTRATVTPAPHLLASTHKKYKAPISSDVRNRTHLRTNSSKPTTLAPVPGSRPSSPTKSDSGRPRTPGTPRRGTTPDPSMARTSEMDVTNVDPEEVLVDYQNVEPADVSLGEMDEAWLKTMQADHGKEDKVMVSVRVKPDSKSAWKPSVSTNTIELDPAHARQPTSFTFDAILTGSANKPIFTTVARSHVVAAMEGFNAVIFAYGQTASGKTYTLSGTEVELGIIPRAMRQVFSYIRRTETREYLLRCSYLEIYNEQIHDLLAPPGVPNKVELQGGTVNGDIILAPLREEVVTSIKGVQDVLKRGESHRRTACTDWNERSSRSHSVFRLVIESRERADTSTSSSPSPGGGRTTPSGRQTPGPGGNHGGPRLQSRDGRSVQTSVLSLIDLAGSEKATSDKERTREGKYINTSLLTLGTVIGKLSDNATKQKNDHIPFRDSKLTRLLQPSLSGNARISVICTINPDPSAVAESTSTLLFAKRVKGVKLHAQKKEIIDTDALIERYRKEIDDLKRRLEEKENMLDDGKEEEKEKVTMKKRRMSAQEKADESQAMQDLQSRIQQLTKLILTSQTVTDEAAGGPPGESRPVSPIKVDFDMSPYQLQQELLTARLQLSSQETQILSLEAALGAARAVDSSVPSDAGDKDKTIQDQAKTIEEQAKKIRELENARFTREPSPSRVDLDREQKDWSSRLDEEKKKREEKERWAEELVRQLEKEKWIRTKLEDERRALAAFVSKFDSLGMGSTFPTSNASTPISSPVGRRRSSFAAGSVVGLGGIGAGRRRSSAFGFGGSSSLRQPLFPSSSESSGLSSLSSSTSTSTFVSSSSRSSLTSATSATSLSSIAASAPKPGLPTEEEGDISIQITGVGSFGDPNLSSSASSPLRLPEGHIYAGVPSLLEQMPEEAWVLGDVSFDDESMSMAGTEEKVPSVAGGMKSHVKGSGTVRFSTSVDIMGGKENVGLF</sequence>
<reference evidence="9" key="2">
    <citation type="journal article" date="2023" name="Proc. Natl. Acad. Sci. U.S.A.">
        <title>A global phylogenomic analysis of the shiitake genus Lentinula.</title>
        <authorList>
            <person name="Sierra-Patev S."/>
            <person name="Min B."/>
            <person name="Naranjo-Ortiz M."/>
            <person name="Looney B."/>
            <person name="Konkel Z."/>
            <person name="Slot J.C."/>
            <person name="Sakamoto Y."/>
            <person name="Steenwyk J.L."/>
            <person name="Rokas A."/>
            <person name="Carro J."/>
            <person name="Camarero S."/>
            <person name="Ferreira P."/>
            <person name="Molpeceres G."/>
            <person name="Ruiz-Duenas F.J."/>
            <person name="Serrano A."/>
            <person name="Henrissat B."/>
            <person name="Drula E."/>
            <person name="Hughes K.W."/>
            <person name="Mata J.L."/>
            <person name="Ishikawa N.K."/>
            <person name="Vargas-Isla R."/>
            <person name="Ushijima S."/>
            <person name="Smith C.A."/>
            <person name="Donoghue J."/>
            <person name="Ahrendt S."/>
            <person name="Andreopoulos W."/>
            <person name="He G."/>
            <person name="LaButti K."/>
            <person name="Lipzen A."/>
            <person name="Ng V."/>
            <person name="Riley R."/>
            <person name="Sandor L."/>
            <person name="Barry K."/>
            <person name="Martinez A.T."/>
            <person name="Xiao Y."/>
            <person name="Gibbons J.G."/>
            <person name="Terashima K."/>
            <person name="Grigoriev I.V."/>
            <person name="Hibbett D."/>
        </authorList>
    </citation>
    <scope>NUCLEOTIDE SEQUENCE</scope>
    <source>
        <strain evidence="9">Sp2 HRB7682 ss15</strain>
    </source>
</reference>
<dbReference type="PANTHER" id="PTHR47968">
    <property type="entry name" value="CENTROMERE PROTEIN E"/>
    <property type="match status" value="1"/>
</dbReference>
<dbReference type="InterPro" id="IPR036961">
    <property type="entry name" value="Kinesin_motor_dom_sf"/>
</dbReference>
<keyword evidence="4 5" id="KW-0505">Motor protein</keyword>
<keyword evidence="9" id="KW-0378">Hydrolase</keyword>
<dbReference type="GO" id="GO:0007018">
    <property type="term" value="P:microtubule-based movement"/>
    <property type="evidence" value="ECO:0007669"/>
    <property type="project" value="InterPro"/>
</dbReference>
<dbReference type="PROSITE" id="PS00411">
    <property type="entry name" value="KINESIN_MOTOR_1"/>
    <property type="match status" value="1"/>
</dbReference>
<dbReference type="PROSITE" id="PS50067">
    <property type="entry name" value="KINESIN_MOTOR_2"/>
    <property type="match status" value="1"/>
</dbReference>
<dbReference type="EMBL" id="JANVFS010000063">
    <property type="protein sequence ID" value="KAJ4463977.1"/>
    <property type="molecule type" value="Genomic_DNA"/>
</dbReference>
<feature type="region of interest" description="Disordered" evidence="7">
    <location>
        <begin position="612"/>
        <end position="640"/>
    </location>
</feature>
<dbReference type="GO" id="GO:0016787">
    <property type="term" value="F:hydrolase activity"/>
    <property type="evidence" value="ECO:0007669"/>
    <property type="project" value="UniProtKB-KW"/>
</dbReference>
<organism evidence="9 10">
    <name type="scientific">Lentinula lateritia</name>
    <dbReference type="NCBI Taxonomy" id="40482"/>
    <lineage>
        <taxon>Eukaryota</taxon>
        <taxon>Fungi</taxon>
        <taxon>Dikarya</taxon>
        <taxon>Basidiomycota</taxon>
        <taxon>Agaricomycotina</taxon>
        <taxon>Agaricomycetes</taxon>
        <taxon>Agaricomycetidae</taxon>
        <taxon>Agaricales</taxon>
        <taxon>Marasmiineae</taxon>
        <taxon>Omphalotaceae</taxon>
        <taxon>Lentinula</taxon>
    </lineage>
</organism>
<dbReference type="SUPFAM" id="SSF52540">
    <property type="entry name" value="P-loop containing nucleoside triphosphate hydrolases"/>
    <property type="match status" value="1"/>
</dbReference>
<comment type="caution">
    <text evidence="9">The sequence shown here is derived from an EMBL/GenBank/DDBJ whole genome shotgun (WGS) entry which is preliminary data.</text>
</comment>
<dbReference type="Pfam" id="PF00225">
    <property type="entry name" value="Kinesin"/>
    <property type="match status" value="1"/>
</dbReference>
<evidence type="ECO:0000313" key="10">
    <source>
        <dbReference type="Proteomes" id="UP001150238"/>
    </source>
</evidence>
<dbReference type="GO" id="GO:0005524">
    <property type="term" value="F:ATP binding"/>
    <property type="evidence" value="ECO:0007669"/>
    <property type="project" value="UniProtKB-UniRule"/>
</dbReference>
<protein>
    <submittedName>
        <fullName evidence="9">P-loop containing nucleoside triphosphate hydrolase protein</fullName>
    </submittedName>
</protein>
<feature type="coiled-coil region" evidence="6">
    <location>
        <begin position="781"/>
        <end position="815"/>
    </location>
</feature>
<dbReference type="InterPro" id="IPR001752">
    <property type="entry name" value="Kinesin_motor_dom"/>
</dbReference>
<feature type="compositionally biased region" description="Low complexity" evidence="7">
    <location>
        <begin position="155"/>
        <end position="167"/>
    </location>
</feature>
<feature type="compositionally biased region" description="Low complexity" evidence="7">
    <location>
        <begin position="430"/>
        <end position="451"/>
    </location>
</feature>
<feature type="compositionally biased region" description="Polar residues" evidence="7">
    <location>
        <begin position="834"/>
        <end position="845"/>
    </location>
</feature>
<evidence type="ECO:0000256" key="7">
    <source>
        <dbReference type="SAM" id="MobiDB-lite"/>
    </source>
</evidence>
<keyword evidence="2 5" id="KW-0067">ATP-binding</keyword>
<comment type="similarity">
    <text evidence="5">Belongs to the TRAFAC class myosin-kinesin ATPase superfamily. Kinesin family.</text>
</comment>
<evidence type="ECO:0000313" key="9">
    <source>
        <dbReference type="EMBL" id="KAJ4463977.1"/>
    </source>
</evidence>
<dbReference type="InterPro" id="IPR027640">
    <property type="entry name" value="Kinesin-like_fam"/>
</dbReference>
<keyword evidence="3 6" id="KW-0175">Coiled coil</keyword>
<evidence type="ECO:0000256" key="3">
    <source>
        <dbReference type="ARBA" id="ARBA00023054"/>
    </source>
</evidence>
<evidence type="ECO:0000256" key="1">
    <source>
        <dbReference type="ARBA" id="ARBA00022741"/>
    </source>
</evidence>
<name>A0A9W9DCU8_9AGAR</name>
<feature type="region of interest" description="Disordered" evidence="7">
    <location>
        <begin position="65"/>
        <end position="182"/>
    </location>
</feature>
<dbReference type="PRINTS" id="PR00380">
    <property type="entry name" value="KINESINHEAVY"/>
</dbReference>
<feature type="domain" description="Kinesin motor" evidence="8">
    <location>
        <begin position="221"/>
        <end position="575"/>
    </location>
</feature>
<reference evidence="9" key="1">
    <citation type="submission" date="2022-08" db="EMBL/GenBank/DDBJ databases">
        <authorList>
            <consortium name="DOE Joint Genome Institute"/>
            <person name="Min B."/>
            <person name="Riley R."/>
            <person name="Sierra-Patev S."/>
            <person name="Naranjo-Ortiz M."/>
            <person name="Looney B."/>
            <person name="Konkel Z."/>
            <person name="Slot J.C."/>
            <person name="Sakamoto Y."/>
            <person name="Steenwyk J.L."/>
            <person name="Rokas A."/>
            <person name="Carro J."/>
            <person name="Camarero S."/>
            <person name="Ferreira P."/>
            <person name="Molpeceres G."/>
            <person name="Ruiz-Duenas F.J."/>
            <person name="Serrano A."/>
            <person name="Henrissat B."/>
            <person name="Drula E."/>
            <person name="Hughes K.W."/>
            <person name="Mata J.L."/>
            <person name="Ishikawa N.K."/>
            <person name="Vargas-Isla R."/>
            <person name="Ushijima S."/>
            <person name="Smith C.A."/>
            <person name="Ahrendt S."/>
            <person name="Andreopoulos W."/>
            <person name="He G."/>
            <person name="Labutti K."/>
            <person name="Lipzen A."/>
            <person name="Ng V."/>
            <person name="Sandor L."/>
            <person name="Barry K."/>
            <person name="Martinez A.T."/>
            <person name="Xiao Y."/>
            <person name="Gibbons J.G."/>
            <person name="Terashima K."/>
            <person name="Hibbett D.S."/>
            <person name="Grigoriev I.V."/>
        </authorList>
    </citation>
    <scope>NUCLEOTIDE SEQUENCE</scope>
    <source>
        <strain evidence="9">Sp2 HRB7682 ss15</strain>
    </source>
</reference>
<dbReference type="AlphaFoldDB" id="A0A9W9DCU8"/>
<evidence type="ECO:0000256" key="2">
    <source>
        <dbReference type="ARBA" id="ARBA00022840"/>
    </source>
</evidence>
<evidence type="ECO:0000256" key="5">
    <source>
        <dbReference type="PROSITE-ProRule" id="PRU00283"/>
    </source>
</evidence>
<evidence type="ECO:0000259" key="8">
    <source>
        <dbReference type="PROSITE" id="PS50067"/>
    </source>
</evidence>
<dbReference type="SMART" id="SM00129">
    <property type="entry name" value="KISc"/>
    <property type="match status" value="1"/>
</dbReference>
<feature type="region of interest" description="Disordered" evidence="7">
    <location>
        <begin position="754"/>
        <end position="774"/>
    </location>
</feature>
<feature type="compositionally biased region" description="Basic and acidic residues" evidence="7">
    <location>
        <begin position="612"/>
        <end position="624"/>
    </location>
</feature>
<proteinExistence type="inferred from homology"/>
<feature type="binding site" evidence="5">
    <location>
        <begin position="296"/>
        <end position="303"/>
    </location>
    <ligand>
        <name>ATP</name>
        <dbReference type="ChEBI" id="CHEBI:30616"/>
    </ligand>
</feature>
<dbReference type="Proteomes" id="UP001150238">
    <property type="component" value="Unassembled WGS sequence"/>
</dbReference>
<dbReference type="InterPro" id="IPR027417">
    <property type="entry name" value="P-loop_NTPase"/>
</dbReference>
<gene>
    <name evidence="9" type="ORF">C8J55DRAFT_288864</name>
</gene>
<keyword evidence="1 5" id="KW-0547">Nucleotide-binding</keyword>
<dbReference type="Gene3D" id="3.40.850.10">
    <property type="entry name" value="Kinesin motor domain"/>
    <property type="match status" value="1"/>
</dbReference>
<accession>A0A9W9DCU8</accession>
<dbReference type="GO" id="GO:0008017">
    <property type="term" value="F:microtubule binding"/>
    <property type="evidence" value="ECO:0007669"/>
    <property type="project" value="InterPro"/>
</dbReference>
<feature type="region of interest" description="Disordered" evidence="7">
    <location>
        <begin position="424"/>
        <end position="469"/>
    </location>
</feature>
<evidence type="ECO:0000256" key="6">
    <source>
        <dbReference type="SAM" id="Coils"/>
    </source>
</evidence>
<dbReference type="GO" id="GO:0003777">
    <property type="term" value="F:microtubule motor activity"/>
    <property type="evidence" value="ECO:0007669"/>
    <property type="project" value="InterPro"/>
</dbReference>
<dbReference type="PANTHER" id="PTHR47968:SF75">
    <property type="entry name" value="CENTROMERE-ASSOCIATED PROTEIN E"/>
    <property type="match status" value="1"/>
</dbReference>